<dbReference type="InterPro" id="IPR014720">
    <property type="entry name" value="dsRBD_dom"/>
</dbReference>
<dbReference type="SMART" id="SM00535">
    <property type="entry name" value="RIBOc"/>
    <property type="match status" value="1"/>
</dbReference>
<dbReference type="Proteomes" id="UP000886355">
    <property type="component" value="Unassembled WGS sequence"/>
</dbReference>
<dbReference type="CDD" id="cd10845">
    <property type="entry name" value="DSRM_RNAse_III_family"/>
    <property type="match status" value="1"/>
</dbReference>
<dbReference type="EC" id="3.1.26.3" evidence="15"/>
<keyword evidence="5" id="KW-0963">Cytoplasm</keyword>
<comment type="subcellular location">
    <subcellularLocation>
        <location evidence="2">Cytoplasm</location>
    </subcellularLocation>
</comment>
<keyword evidence="6" id="KW-0698">rRNA processing</keyword>
<keyword evidence="11" id="KW-0255">Endonuclease</keyword>
<evidence type="ECO:0000256" key="6">
    <source>
        <dbReference type="ARBA" id="ARBA00022552"/>
    </source>
</evidence>
<proteinExistence type="inferred from homology"/>
<keyword evidence="13" id="KW-0460">Magnesium</keyword>
<dbReference type="FunFam" id="1.10.1520.10:FF:000001">
    <property type="entry name" value="Ribonuclease 3"/>
    <property type="match status" value="1"/>
</dbReference>
<comment type="catalytic activity">
    <reaction evidence="1">
        <text>Endonucleolytic cleavage to 5'-phosphomonoester.</text>
        <dbReference type="EC" id="3.1.26.3"/>
    </reaction>
</comment>
<evidence type="ECO:0000256" key="3">
    <source>
        <dbReference type="ARBA" id="ARBA00010183"/>
    </source>
</evidence>
<keyword evidence="7" id="KW-0507">mRNA processing</keyword>
<keyword evidence="10" id="KW-0479">Metal-binding</keyword>
<reference evidence="19" key="1">
    <citation type="journal article" date="2020" name="mSystems">
        <title>Genome- and Community-Level Interaction Insights into Carbon Utilization and Element Cycling Functions of Hydrothermarchaeota in Hydrothermal Sediment.</title>
        <authorList>
            <person name="Zhou Z."/>
            <person name="Liu Y."/>
            <person name="Xu W."/>
            <person name="Pan J."/>
            <person name="Luo Z.H."/>
            <person name="Li M."/>
        </authorList>
    </citation>
    <scope>NUCLEOTIDE SEQUENCE [LARGE SCALE GENOMIC DNA]</scope>
    <source>
        <strain evidence="19">HyVt-19</strain>
    </source>
</reference>
<dbReference type="CDD" id="cd00593">
    <property type="entry name" value="RIBOc"/>
    <property type="match status" value="1"/>
</dbReference>
<keyword evidence="12 19" id="KW-0378">Hydrolase</keyword>
<dbReference type="Pfam" id="PF00035">
    <property type="entry name" value="dsrm"/>
    <property type="match status" value="1"/>
</dbReference>
<evidence type="ECO:0000256" key="10">
    <source>
        <dbReference type="ARBA" id="ARBA00022723"/>
    </source>
</evidence>
<name>A0A7C1AX83_9BACT</name>
<evidence type="ECO:0000256" key="7">
    <source>
        <dbReference type="ARBA" id="ARBA00022664"/>
    </source>
</evidence>
<dbReference type="SMART" id="SM00358">
    <property type="entry name" value="DSRM"/>
    <property type="match status" value="1"/>
</dbReference>
<dbReference type="SUPFAM" id="SSF69065">
    <property type="entry name" value="RNase III domain-like"/>
    <property type="match status" value="1"/>
</dbReference>
<evidence type="ECO:0000256" key="13">
    <source>
        <dbReference type="ARBA" id="ARBA00022842"/>
    </source>
</evidence>
<dbReference type="Gene3D" id="1.10.1520.10">
    <property type="entry name" value="Ribonuclease III domain"/>
    <property type="match status" value="1"/>
</dbReference>
<evidence type="ECO:0000256" key="8">
    <source>
        <dbReference type="ARBA" id="ARBA00022694"/>
    </source>
</evidence>
<feature type="domain" description="DRBM" evidence="17">
    <location>
        <begin position="160"/>
        <end position="229"/>
    </location>
</feature>
<dbReference type="GO" id="GO:0005737">
    <property type="term" value="C:cytoplasm"/>
    <property type="evidence" value="ECO:0007669"/>
    <property type="project" value="UniProtKB-SubCell"/>
</dbReference>
<dbReference type="GO" id="GO:0008033">
    <property type="term" value="P:tRNA processing"/>
    <property type="evidence" value="ECO:0007669"/>
    <property type="project" value="UniProtKB-KW"/>
</dbReference>
<dbReference type="GO" id="GO:0004525">
    <property type="term" value="F:ribonuclease III activity"/>
    <property type="evidence" value="ECO:0007669"/>
    <property type="project" value="UniProtKB-UniRule"/>
</dbReference>
<evidence type="ECO:0000256" key="16">
    <source>
        <dbReference type="PROSITE-ProRule" id="PRU00266"/>
    </source>
</evidence>
<sequence length="231" mass="26810">KLEQLLGYEFSDKRLLREALTHRSFAYEHIDEPDVSDNERLEFLGDAVLGLAMSHFLWHRFPDYSEGELSRLRSALVNEKMLSHIADRWNLSAYLFLGKGEEQTGGRRKPSILADAVEAILGALYIDGGWQRVLDVVERQIIPVLDVFQSEDPLKNLHWDYKTRLQEWLQAQYKKTPVYRLDREEGPEHDKVFYVSVMMDDMVLARGRGKTKKEAQQNAAQAAYQKLAKKK</sequence>
<dbReference type="GO" id="GO:0006397">
    <property type="term" value="P:mRNA processing"/>
    <property type="evidence" value="ECO:0007669"/>
    <property type="project" value="UniProtKB-KW"/>
</dbReference>
<dbReference type="Gene3D" id="3.30.160.20">
    <property type="match status" value="1"/>
</dbReference>
<feature type="non-terminal residue" evidence="19">
    <location>
        <position position="1"/>
    </location>
</feature>
<dbReference type="InterPro" id="IPR000999">
    <property type="entry name" value="RNase_III_dom"/>
</dbReference>
<dbReference type="PROSITE" id="PS00517">
    <property type="entry name" value="RNASE_3_1"/>
    <property type="match status" value="1"/>
</dbReference>
<evidence type="ECO:0000256" key="15">
    <source>
        <dbReference type="NCBIfam" id="TIGR02191"/>
    </source>
</evidence>
<keyword evidence="14 16" id="KW-0694">RNA-binding</keyword>
<feature type="domain" description="RNase III" evidence="18">
    <location>
        <begin position="1"/>
        <end position="129"/>
    </location>
</feature>
<organism evidence="19">
    <name type="scientific">Thermodesulforhabdus norvegica</name>
    <dbReference type="NCBI Taxonomy" id="39841"/>
    <lineage>
        <taxon>Bacteria</taxon>
        <taxon>Pseudomonadati</taxon>
        <taxon>Thermodesulfobacteriota</taxon>
        <taxon>Syntrophobacteria</taxon>
        <taxon>Syntrophobacterales</taxon>
        <taxon>Thermodesulforhabdaceae</taxon>
        <taxon>Thermodesulforhabdus</taxon>
    </lineage>
</organism>
<comment type="subunit">
    <text evidence="4">Homodimer.</text>
</comment>
<dbReference type="PROSITE" id="PS50142">
    <property type="entry name" value="RNASE_3_2"/>
    <property type="match status" value="1"/>
</dbReference>
<dbReference type="AlphaFoldDB" id="A0A7C1AX83"/>
<dbReference type="GO" id="GO:0046872">
    <property type="term" value="F:metal ion binding"/>
    <property type="evidence" value="ECO:0007669"/>
    <property type="project" value="UniProtKB-KW"/>
</dbReference>
<dbReference type="InterPro" id="IPR011907">
    <property type="entry name" value="RNase_III"/>
</dbReference>
<evidence type="ECO:0000259" key="17">
    <source>
        <dbReference type="PROSITE" id="PS50137"/>
    </source>
</evidence>
<dbReference type="InterPro" id="IPR036389">
    <property type="entry name" value="RNase_III_sf"/>
</dbReference>
<dbReference type="GO" id="GO:0006364">
    <property type="term" value="P:rRNA processing"/>
    <property type="evidence" value="ECO:0007669"/>
    <property type="project" value="UniProtKB-KW"/>
</dbReference>
<evidence type="ECO:0000256" key="12">
    <source>
        <dbReference type="ARBA" id="ARBA00022801"/>
    </source>
</evidence>
<protein>
    <recommendedName>
        <fullName evidence="15">Ribonuclease III</fullName>
        <ecNumber evidence="15">3.1.26.3</ecNumber>
    </recommendedName>
</protein>
<dbReference type="PROSITE" id="PS50137">
    <property type="entry name" value="DS_RBD"/>
    <property type="match status" value="1"/>
</dbReference>
<accession>A0A7C1AX83</accession>
<evidence type="ECO:0000256" key="2">
    <source>
        <dbReference type="ARBA" id="ARBA00004496"/>
    </source>
</evidence>
<dbReference type="EMBL" id="DQZW01000281">
    <property type="protein sequence ID" value="HDL90431.1"/>
    <property type="molecule type" value="Genomic_DNA"/>
</dbReference>
<keyword evidence="9" id="KW-0540">Nuclease</keyword>
<dbReference type="GO" id="GO:0042802">
    <property type="term" value="F:identical protein binding"/>
    <property type="evidence" value="ECO:0007669"/>
    <property type="project" value="UniProtKB-ARBA"/>
</dbReference>
<evidence type="ECO:0000256" key="14">
    <source>
        <dbReference type="ARBA" id="ARBA00022884"/>
    </source>
</evidence>
<dbReference type="SUPFAM" id="SSF54768">
    <property type="entry name" value="dsRNA-binding domain-like"/>
    <property type="match status" value="1"/>
</dbReference>
<dbReference type="PANTHER" id="PTHR11207">
    <property type="entry name" value="RIBONUCLEASE III"/>
    <property type="match status" value="1"/>
</dbReference>
<evidence type="ECO:0000256" key="4">
    <source>
        <dbReference type="ARBA" id="ARBA00011738"/>
    </source>
</evidence>
<evidence type="ECO:0000256" key="5">
    <source>
        <dbReference type="ARBA" id="ARBA00022490"/>
    </source>
</evidence>
<evidence type="ECO:0000313" key="19">
    <source>
        <dbReference type="EMBL" id="HDL90431.1"/>
    </source>
</evidence>
<dbReference type="HAMAP" id="MF_00104">
    <property type="entry name" value="RNase_III"/>
    <property type="match status" value="1"/>
</dbReference>
<evidence type="ECO:0000256" key="1">
    <source>
        <dbReference type="ARBA" id="ARBA00000109"/>
    </source>
</evidence>
<evidence type="ECO:0000259" key="18">
    <source>
        <dbReference type="PROSITE" id="PS50142"/>
    </source>
</evidence>
<dbReference type="GO" id="GO:0010468">
    <property type="term" value="P:regulation of gene expression"/>
    <property type="evidence" value="ECO:0007669"/>
    <property type="project" value="TreeGrafter"/>
</dbReference>
<evidence type="ECO:0000256" key="11">
    <source>
        <dbReference type="ARBA" id="ARBA00022759"/>
    </source>
</evidence>
<keyword evidence="8" id="KW-0819">tRNA processing</keyword>
<dbReference type="NCBIfam" id="TIGR02191">
    <property type="entry name" value="RNaseIII"/>
    <property type="match status" value="1"/>
</dbReference>
<comment type="caution">
    <text evidence="19">The sequence shown here is derived from an EMBL/GenBank/DDBJ whole genome shotgun (WGS) entry which is preliminary data.</text>
</comment>
<dbReference type="Pfam" id="PF14622">
    <property type="entry name" value="Ribonucleas_3_3"/>
    <property type="match status" value="1"/>
</dbReference>
<comment type="similarity">
    <text evidence="3">Belongs to the ribonuclease III family.</text>
</comment>
<dbReference type="FunFam" id="3.30.160.20:FF:000003">
    <property type="entry name" value="Ribonuclease 3"/>
    <property type="match status" value="1"/>
</dbReference>
<dbReference type="PANTHER" id="PTHR11207:SF0">
    <property type="entry name" value="RIBONUCLEASE 3"/>
    <property type="match status" value="1"/>
</dbReference>
<evidence type="ECO:0000256" key="9">
    <source>
        <dbReference type="ARBA" id="ARBA00022722"/>
    </source>
</evidence>
<dbReference type="GO" id="GO:0003725">
    <property type="term" value="F:double-stranded RNA binding"/>
    <property type="evidence" value="ECO:0007669"/>
    <property type="project" value="TreeGrafter"/>
</dbReference>
<gene>
    <name evidence="19" type="primary">rnc</name>
    <name evidence="19" type="ORF">ENG14_05960</name>
</gene>